<dbReference type="NCBIfam" id="NF000955">
    <property type="entry name" value="PRK00099.1-1"/>
    <property type="match status" value="1"/>
</dbReference>
<dbReference type="Gene3D" id="3.30.70.1730">
    <property type="match status" value="1"/>
</dbReference>
<evidence type="ECO:0000313" key="7">
    <source>
        <dbReference type="EMBL" id="MDX8414576.1"/>
    </source>
</evidence>
<comment type="caution">
    <text evidence="7">The sequence shown here is derived from an EMBL/GenBank/DDBJ whole genome shotgun (WGS) entry which is preliminary data.</text>
</comment>
<gene>
    <name evidence="7" type="primary">rplJ</name>
    <name evidence="7" type="ORF">MOX91_00050</name>
</gene>
<evidence type="ECO:0000256" key="6">
    <source>
        <dbReference type="ARBA" id="ARBA00035502"/>
    </source>
</evidence>
<evidence type="ECO:0000256" key="4">
    <source>
        <dbReference type="ARBA" id="ARBA00023274"/>
    </source>
</evidence>
<dbReference type="RefSeq" id="WP_370396026.1">
    <property type="nucleotide sequence ID" value="NZ_JALBUT010000001.1"/>
</dbReference>
<dbReference type="SUPFAM" id="SSF160369">
    <property type="entry name" value="Ribosomal protein L10-like"/>
    <property type="match status" value="1"/>
</dbReference>
<protein>
    <recommendedName>
        <fullName evidence="5">Large ribosomal subunit protein uL10</fullName>
    </recommendedName>
    <alternativeName>
        <fullName evidence="6">50S ribosomal protein L10</fullName>
    </alternativeName>
</protein>
<keyword evidence="3 7" id="KW-0689">Ribosomal protein</keyword>
<sequence length="161" mass="17464">MRPEKQYLVDEAIARLSASDFVFLMNFTGVSVSDAAELRASLRACGAEYHVVKNSILNIAAKERELPDLSEVLEGPTAIISGGDAVTEVAKAIVDFLKTRDRSDVKIAVMDKKLLSKDEIEALSKLPNLAGMRAQMLSLFLIASAQGILNVLKAKSEKEEA</sequence>
<comment type="function">
    <text evidence="1">Forms part of the ribosomal stalk, playing a central role in the interaction of the ribosome with GTP-bound translation factors.</text>
</comment>
<organism evidence="7 8">
    <name type="scientific">Intestinicryptomonas porci</name>
    <dbReference type="NCBI Taxonomy" id="2926320"/>
    <lineage>
        <taxon>Bacteria</taxon>
        <taxon>Pseudomonadati</taxon>
        <taxon>Verrucomicrobiota</taxon>
        <taxon>Opitutia</taxon>
        <taxon>Opitutales</taxon>
        <taxon>Intestinicryptomonaceae</taxon>
        <taxon>Intestinicryptomonas</taxon>
    </lineage>
</organism>
<dbReference type="InterPro" id="IPR047865">
    <property type="entry name" value="Ribosomal_uL10_bac_type"/>
</dbReference>
<name>A0ABU4WDE6_9BACT</name>
<evidence type="ECO:0000313" key="8">
    <source>
        <dbReference type="Proteomes" id="UP001275932"/>
    </source>
</evidence>
<dbReference type="CDD" id="cd05797">
    <property type="entry name" value="Ribosomal_L10"/>
    <property type="match status" value="1"/>
</dbReference>
<dbReference type="PANTHER" id="PTHR11560">
    <property type="entry name" value="39S RIBOSOMAL PROTEIN L10, MITOCHONDRIAL"/>
    <property type="match status" value="1"/>
</dbReference>
<dbReference type="InterPro" id="IPR001790">
    <property type="entry name" value="Ribosomal_uL10"/>
</dbReference>
<evidence type="ECO:0000256" key="5">
    <source>
        <dbReference type="ARBA" id="ARBA00035202"/>
    </source>
</evidence>
<evidence type="ECO:0000256" key="2">
    <source>
        <dbReference type="ARBA" id="ARBA00008889"/>
    </source>
</evidence>
<dbReference type="Pfam" id="PF00466">
    <property type="entry name" value="Ribosomal_L10"/>
    <property type="match status" value="1"/>
</dbReference>
<accession>A0ABU4WDE6</accession>
<comment type="similarity">
    <text evidence="2">Belongs to the universal ribosomal protein uL10 family.</text>
</comment>
<dbReference type="GO" id="GO:0005840">
    <property type="term" value="C:ribosome"/>
    <property type="evidence" value="ECO:0007669"/>
    <property type="project" value="UniProtKB-KW"/>
</dbReference>
<keyword evidence="4" id="KW-0687">Ribonucleoprotein</keyword>
<evidence type="ECO:0000256" key="3">
    <source>
        <dbReference type="ARBA" id="ARBA00022980"/>
    </source>
</evidence>
<proteinExistence type="inferred from homology"/>
<reference evidence="7 8" key="1">
    <citation type="submission" date="2022-03" db="EMBL/GenBank/DDBJ databases">
        <title>Novel taxa within the pig intestine.</title>
        <authorList>
            <person name="Wylensek D."/>
            <person name="Bishof K."/>
            <person name="Afrizal A."/>
            <person name="Clavel T."/>
        </authorList>
    </citation>
    <scope>NUCLEOTIDE SEQUENCE [LARGE SCALE GENOMIC DNA]</scope>
    <source>
        <strain evidence="7 8">CLA-KB-P66</strain>
    </source>
</reference>
<dbReference type="Proteomes" id="UP001275932">
    <property type="component" value="Unassembled WGS sequence"/>
</dbReference>
<dbReference type="EMBL" id="JALBUT010000001">
    <property type="protein sequence ID" value="MDX8414576.1"/>
    <property type="molecule type" value="Genomic_DNA"/>
</dbReference>
<keyword evidence="8" id="KW-1185">Reference proteome</keyword>
<evidence type="ECO:0000256" key="1">
    <source>
        <dbReference type="ARBA" id="ARBA00002633"/>
    </source>
</evidence>
<dbReference type="InterPro" id="IPR043141">
    <property type="entry name" value="Ribosomal_uL10-like_sf"/>
</dbReference>